<comment type="function">
    <text evidence="6">Membrane-associated protein that warps the membrane surface to access and bind aromatic isoprenes with high specificity, including ubiquinone (CoQ) isoprene intermediates and presents them directly to COQ7, therefore facilitating the COQ7-mediated hydroxylase step. Participates in the biosynthesis of coenzyme Q, also named ubiquinone, an essential lipid-soluble electron transporter for aerobic cellular respiration.</text>
</comment>
<dbReference type="PANTHER" id="PTHR21427:SF19">
    <property type="entry name" value="UBIQUINONE BIOSYNTHESIS PROTEIN COQ9, MITOCHONDRIAL"/>
    <property type="match status" value="1"/>
</dbReference>
<name>A0A502FQ39_9PROT</name>
<evidence type="ECO:0000313" key="9">
    <source>
        <dbReference type="Proteomes" id="UP000317078"/>
    </source>
</evidence>
<evidence type="ECO:0000256" key="4">
    <source>
        <dbReference type="ARBA" id="ARBA00022946"/>
    </source>
</evidence>
<evidence type="ECO:0000256" key="3">
    <source>
        <dbReference type="ARBA" id="ARBA00022688"/>
    </source>
</evidence>
<comment type="pathway">
    <text evidence="1">Cofactor biosynthesis; ubiquinone biosynthesis.</text>
</comment>
<evidence type="ECO:0000256" key="1">
    <source>
        <dbReference type="ARBA" id="ARBA00004749"/>
    </source>
</evidence>
<protein>
    <submittedName>
        <fullName evidence="8">COQ9 family protein</fullName>
    </submittedName>
</protein>
<sequence length="193" mass="20872">MIERSPERDAAVLAALPHVPRLGWTEAALEAGLRDLGEAPAAHRWLFPGGPVGAAEAWADLADRRMEEAAAAEGLESLRIPARIRRVIAIRLEGSAPHREALRRALALMALPWNAGIAARTLARTADAIWAAAGDRSADFSWYTRRATVAAVYAATLTYWLREPVSVEEALAFLDRRLAGLARLRRPGAARGG</sequence>
<dbReference type="GO" id="GO:0008289">
    <property type="term" value="F:lipid binding"/>
    <property type="evidence" value="ECO:0007669"/>
    <property type="project" value="UniProtKB-KW"/>
</dbReference>
<accession>A0A502FQ39</accession>
<keyword evidence="3" id="KW-0831">Ubiquinone biosynthesis</keyword>
<dbReference type="Proteomes" id="UP000317078">
    <property type="component" value="Unassembled WGS sequence"/>
</dbReference>
<comment type="caution">
    <text evidence="8">The sequence shown here is derived from an EMBL/GenBank/DDBJ whole genome shotgun (WGS) entry which is preliminary data.</text>
</comment>
<organism evidence="8 9">
    <name type="scientific">Muricoccus nepalensis</name>
    <dbReference type="NCBI Taxonomy" id="1854500"/>
    <lineage>
        <taxon>Bacteria</taxon>
        <taxon>Pseudomonadati</taxon>
        <taxon>Pseudomonadota</taxon>
        <taxon>Alphaproteobacteria</taxon>
        <taxon>Acetobacterales</taxon>
        <taxon>Roseomonadaceae</taxon>
        <taxon>Muricoccus</taxon>
    </lineage>
</organism>
<dbReference type="AlphaFoldDB" id="A0A502FQ39"/>
<evidence type="ECO:0000313" key="8">
    <source>
        <dbReference type="EMBL" id="TPG51540.1"/>
    </source>
</evidence>
<feature type="domain" description="COQ9 C-terminal" evidence="7">
    <location>
        <begin position="118"/>
        <end position="184"/>
    </location>
</feature>
<evidence type="ECO:0000256" key="6">
    <source>
        <dbReference type="ARBA" id="ARBA00058104"/>
    </source>
</evidence>
<dbReference type="NCBIfam" id="TIGR02396">
    <property type="entry name" value="diverge_rpsU"/>
    <property type="match status" value="1"/>
</dbReference>
<reference evidence="8 9" key="1">
    <citation type="journal article" date="2019" name="Environ. Microbiol.">
        <title>Species interactions and distinct microbial communities in high Arctic permafrost affected cryosols are associated with the CH4 and CO2 gas fluxes.</title>
        <authorList>
            <person name="Altshuler I."/>
            <person name="Hamel J."/>
            <person name="Turney S."/>
            <person name="Magnuson E."/>
            <person name="Levesque R."/>
            <person name="Greer C."/>
            <person name="Whyte L.G."/>
        </authorList>
    </citation>
    <scope>NUCLEOTIDE SEQUENCE [LARGE SCALE GENOMIC DNA]</scope>
    <source>
        <strain evidence="8 9">S9.3B</strain>
    </source>
</reference>
<dbReference type="InterPro" id="IPR012762">
    <property type="entry name" value="Ubiq_biosynth_COQ9"/>
</dbReference>
<evidence type="ECO:0000259" key="7">
    <source>
        <dbReference type="Pfam" id="PF08511"/>
    </source>
</evidence>
<dbReference type="Pfam" id="PF08511">
    <property type="entry name" value="COQ9"/>
    <property type="match status" value="1"/>
</dbReference>
<dbReference type="GO" id="GO:0006744">
    <property type="term" value="P:ubiquinone biosynthetic process"/>
    <property type="evidence" value="ECO:0007669"/>
    <property type="project" value="UniProtKB-KW"/>
</dbReference>
<dbReference type="EMBL" id="RCZP01000025">
    <property type="protein sequence ID" value="TPG51540.1"/>
    <property type="molecule type" value="Genomic_DNA"/>
</dbReference>
<comment type="similarity">
    <text evidence="2">Belongs to the COQ9 family.</text>
</comment>
<gene>
    <name evidence="8" type="ORF">EAH89_20070</name>
</gene>
<dbReference type="OrthoDB" id="7201143at2"/>
<dbReference type="RefSeq" id="WP_140885517.1">
    <property type="nucleotide sequence ID" value="NZ_RCZP01000025.1"/>
</dbReference>
<evidence type="ECO:0000256" key="5">
    <source>
        <dbReference type="ARBA" id="ARBA00023121"/>
    </source>
</evidence>
<dbReference type="InterPro" id="IPR013718">
    <property type="entry name" value="COQ9_C"/>
</dbReference>
<proteinExistence type="inferred from homology"/>
<evidence type="ECO:0000256" key="2">
    <source>
        <dbReference type="ARBA" id="ARBA00010766"/>
    </source>
</evidence>
<dbReference type="PANTHER" id="PTHR21427">
    <property type="entry name" value="UBIQUINONE BIOSYNTHESIS PROTEIN COQ9, MITOCHONDRIAL"/>
    <property type="match status" value="1"/>
</dbReference>
<dbReference type="Gene3D" id="1.10.357.10">
    <property type="entry name" value="Tetracycline Repressor, domain 2"/>
    <property type="match status" value="1"/>
</dbReference>
<keyword evidence="5" id="KW-0446">Lipid-binding</keyword>
<keyword evidence="9" id="KW-1185">Reference proteome</keyword>
<keyword evidence="4" id="KW-0809">Transit peptide</keyword>